<keyword evidence="4" id="KW-0805">Transcription regulation</keyword>
<evidence type="ECO:0000256" key="1">
    <source>
        <dbReference type="ARBA" id="ARBA00004123"/>
    </source>
</evidence>
<organism evidence="14 15">
    <name type="scientific">Dendroctonus ponderosae</name>
    <name type="common">Mountain pine beetle</name>
    <dbReference type="NCBI Taxonomy" id="77166"/>
    <lineage>
        <taxon>Eukaryota</taxon>
        <taxon>Metazoa</taxon>
        <taxon>Ecdysozoa</taxon>
        <taxon>Arthropoda</taxon>
        <taxon>Hexapoda</taxon>
        <taxon>Insecta</taxon>
        <taxon>Pterygota</taxon>
        <taxon>Neoptera</taxon>
        <taxon>Endopterygota</taxon>
        <taxon>Coleoptera</taxon>
        <taxon>Polyphaga</taxon>
        <taxon>Cucujiformia</taxon>
        <taxon>Curculionidae</taxon>
        <taxon>Scolytinae</taxon>
        <taxon>Dendroctonus</taxon>
    </lineage>
</organism>
<evidence type="ECO:0000256" key="2">
    <source>
        <dbReference type="ARBA" id="ARBA00007797"/>
    </source>
</evidence>
<protein>
    <recommendedName>
        <fullName evidence="10">CCAAT/enhancer-binding protein zeta</fullName>
    </recommendedName>
    <alternativeName>
        <fullName evidence="8">CCAAT-box-binding transcription factor</fullName>
    </alternativeName>
</protein>
<evidence type="ECO:0000259" key="12">
    <source>
        <dbReference type="Pfam" id="PF03914"/>
    </source>
</evidence>
<comment type="function">
    <text evidence="9">Stimulates transcription from the HSP70 promoter.</text>
</comment>
<keyword evidence="7" id="KW-0539">Nucleus</keyword>
<feature type="compositionally biased region" description="Basic and acidic residues" evidence="11">
    <location>
        <begin position="885"/>
        <end position="902"/>
    </location>
</feature>
<evidence type="ECO:0000313" key="14">
    <source>
        <dbReference type="EnsemblMetazoa" id="XP_019763522.1"/>
    </source>
</evidence>
<dbReference type="FunFam" id="1.25.10.10:FF:000805">
    <property type="entry name" value="Similar to transcription factor CBF/MAK21"/>
    <property type="match status" value="1"/>
</dbReference>
<dbReference type="PANTHER" id="PTHR12048">
    <property type="entry name" value="CCAAT-BINDING FACTOR-RELATED"/>
    <property type="match status" value="1"/>
</dbReference>
<evidence type="ECO:0000256" key="7">
    <source>
        <dbReference type="ARBA" id="ARBA00023242"/>
    </source>
</evidence>
<evidence type="ECO:0000256" key="8">
    <source>
        <dbReference type="ARBA" id="ARBA00031941"/>
    </source>
</evidence>
<feature type="region of interest" description="Disordered" evidence="11">
    <location>
        <begin position="748"/>
        <end position="854"/>
    </location>
</feature>
<keyword evidence="3" id="KW-0597">Phosphoprotein</keyword>
<feature type="domain" description="Condensin complex subunit 1 C-terminal" evidence="13">
    <location>
        <begin position="190"/>
        <end position="312"/>
    </location>
</feature>
<evidence type="ECO:0000256" key="5">
    <source>
        <dbReference type="ARBA" id="ARBA00023159"/>
    </source>
</evidence>
<feature type="compositionally biased region" description="Basic residues" evidence="11">
    <location>
        <begin position="838"/>
        <end position="850"/>
    </location>
</feature>
<dbReference type="Pfam" id="PF12717">
    <property type="entry name" value="Cnd1"/>
    <property type="match status" value="1"/>
</dbReference>
<comment type="similarity">
    <text evidence="2">Belongs to the CBF/MAK21 family.</text>
</comment>
<evidence type="ECO:0000256" key="3">
    <source>
        <dbReference type="ARBA" id="ARBA00022553"/>
    </source>
</evidence>
<reference evidence="15" key="1">
    <citation type="journal article" date="2013" name="Genome Biol.">
        <title>Draft genome of the mountain pine beetle, Dendroctonus ponderosae Hopkins, a major forest pest.</title>
        <authorList>
            <person name="Keeling C.I."/>
            <person name="Yuen M.M."/>
            <person name="Liao N.Y."/>
            <person name="Docking T.R."/>
            <person name="Chan S.K."/>
            <person name="Taylor G.A."/>
            <person name="Palmquist D.L."/>
            <person name="Jackman S.D."/>
            <person name="Nguyen A."/>
            <person name="Li M."/>
            <person name="Henderson H."/>
            <person name="Janes J.K."/>
            <person name="Zhao Y."/>
            <person name="Pandoh P."/>
            <person name="Moore R."/>
            <person name="Sperling F.A."/>
            <person name="Huber D.P."/>
            <person name="Birol I."/>
            <person name="Jones S.J."/>
            <person name="Bohlmann J."/>
        </authorList>
    </citation>
    <scope>NUCLEOTIDE SEQUENCE</scope>
</reference>
<accession>A0AAR5PRF1</accession>
<sequence>MKFKKANNHQVAPNGGTKPENFDKWEEDYQETVKWYEDGLQEPKKFDPVTEQILIELKEEAKKCHDSEVANYNIKNSRTNSNFQWMKTVMNKGTVADKIAAHTVSIQDNPICNLETLRNMVNMVKVGKKKECFTVMETLTELFISSLLKPDQKLTPFHSKPLSALNEMSSGNAITRRKILSRWHFEDELKEIFTSFVLALGKAAQDTVESNKEKAITAMFKLLAGNPEQEKNLLASIINKLGDPSQKVASKAIYCLTQLLFKHPNMQSVVLKEVEKLLFRANISSKAQYYCLCFLSQFYLSPENPDVAKKMIDVYLAFFKACVKKGEVDSRMMSALLMGINRAYPYSKLEFDDLSGHVDTLYKLTHLASFNIALQVLTLLYHVTGEKMADRFFSALYKKLMDPKLLTTTHQAMLLSLLYKSLMKDTQVERIKMFVKRLLQICLFVQPSFSCGILYLITQLFSKRTNLQALTLKELELPDLDRFGDDEEKYYDIKDEKDDSILQLEEKPGPATVSESIADNNEENDCTDDIEIKEEDEKPDINALDVSFKGNGWVHVVPSDKKAFKAIIKYNPMARNPLFGGGEFLAYTEFRYLENHFHPTVALWAGKIMKGEKVNYPGDPLKDFTTIRFLDRFAFKNPKSLEDKTGAHPTFGKRKMYKPKGVKTLRVNTKGYLNEDEKNIPVDELFLYSYLQQRYQDRSTFKDEDDSDLESVQSDEFEEMLERMPQFKDAVGDADLDFMGEIGDNLKKQKKATKRKSTQDSDEEDDQLSDEEDGLSDEDDGLDDEEDLMDGDDFEGEDEDLDELEPTEEDFALLDGLSDGEEDMEFGGSDSEDEMKPKRSSKKGLKKKHSKNDVGSLLASADEFAALLDDEGSSVHKPGSSNVMDNKDKASQKQLKWEESRNRWLKGFNKATGKEGRSFSKKRPSKTMPGNSSKKPKRK</sequence>
<dbReference type="AlphaFoldDB" id="A0AAR5PRF1"/>
<comment type="subcellular location">
    <subcellularLocation>
        <location evidence="1">Nucleus</location>
    </subcellularLocation>
</comment>
<dbReference type="GeneID" id="109539892"/>
<dbReference type="Pfam" id="PF03914">
    <property type="entry name" value="CBF"/>
    <property type="match status" value="1"/>
</dbReference>
<feature type="compositionally biased region" description="Acidic residues" evidence="11">
    <location>
        <begin position="760"/>
        <end position="833"/>
    </location>
</feature>
<dbReference type="InterPro" id="IPR011989">
    <property type="entry name" value="ARM-like"/>
</dbReference>
<dbReference type="SUPFAM" id="SSF48371">
    <property type="entry name" value="ARM repeat"/>
    <property type="match status" value="1"/>
</dbReference>
<dbReference type="GO" id="GO:0005634">
    <property type="term" value="C:nucleus"/>
    <property type="evidence" value="ECO:0007669"/>
    <property type="project" value="UniProtKB-SubCell"/>
</dbReference>
<proteinExistence type="inferred from homology"/>
<evidence type="ECO:0000256" key="9">
    <source>
        <dbReference type="ARBA" id="ARBA00058879"/>
    </source>
</evidence>
<evidence type="ECO:0000259" key="13">
    <source>
        <dbReference type="Pfam" id="PF12717"/>
    </source>
</evidence>
<dbReference type="Proteomes" id="UP000019118">
    <property type="component" value="Unassembled WGS sequence"/>
</dbReference>
<evidence type="ECO:0000313" key="15">
    <source>
        <dbReference type="Proteomes" id="UP000019118"/>
    </source>
</evidence>
<keyword evidence="6" id="KW-0804">Transcription</keyword>
<dbReference type="CTD" id="39240"/>
<feature type="domain" description="CCAAT-binding factor" evidence="12">
    <location>
        <begin position="373"/>
        <end position="604"/>
    </location>
</feature>
<dbReference type="PANTHER" id="PTHR12048:SF0">
    <property type="entry name" value="CCAAT_ENHANCER-BINDING PROTEIN ZETA"/>
    <property type="match status" value="1"/>
</dbReference>
<keyword evidence="5" id="KW-0010">Activator</keyword>
<dbReference type="InterPro" id="IPR032682">
    <property type="entry name" value="Cnd1_C"/>
</dbReference>
<dbReference type="KEGG" id="dpa:109539892"/>
<evidence type="ECO:0000256" key="10">
    <source>
        <dbReference type="ARBA" id="ARBA00073389"/>
    </source>
</evidence>
<name>A0AAR5PRF1_DENPD</name>
<dbReference type="InterPro" id="IPR040155">
    <property type="entry name" value="CEBPZ/Mak21-like"/>
</dbReference>
<dbReference type="Gene3D" id="1.25.10.10">
    <property type="entry name" value="Leucine-rich Repeat Variant"/>
    <property type="match status" value="1"/>
</dbReference>
<dbReference type="InterPro" id="IPR005612">
    <property type="entry name" value="CCAAT-binding_factor"/>
</dbReference>
<dbReference type="InterPro" id="IPR016024">
    <property type="entry name" value="ARM-type_fold"/>
</dbReference>
<keyword evidence="15" id="KW-1185">Reference proteome</keyword>
<evidence type="ECO:0000256" key="4">
    <source>
        <dbReference type="ARBA" id="ARBA00023015"/>
    </source>
</evidence>
<dbReference type="EnsemblMetazoa" id="XM_019907963.1">
    <property type="protein sequence ID" value="XP_019763522.1"/>
    <property type="gene ID" value="LOC109539892"/>
</dbReference>
<feature type="region of interest" description="Disordered" evidence="11">
    <location>
        <begin position="1"/>
        <end position="24"/>
    </location>
</feature>
<evidence type="ECO:0000256" key="6">
    <source>
        <dbReference type="ARBA" id="ARBA00023163"/>
    </source>
</evidence>
<feature type="region of interest" description="Disordered" evidence="11">
    <location>
        <begin position="871"/>
        <end position="939"/>
    </location>
</feature>
<evidence type="ECO:0000256" key="11">
    <source>
        <dbReference type="SAM" id="MobiDB-lite"/>
    </source>
</evidence>
<reference evidence="14" key="2">
    <citation type="submission" date="2024-08" db="UniProtKB">
        <authorList>
            <consortium name="EnsemblMetazoa"/>
        </authorList>
    </citation>
    <scope>IDENTIFICATION</scope>
</reference>